<keyword evidence="1" id="KW-1133">Transmembrane helix</keyword>
<name>A0ABT8HXI9_9BACL</name>
<keyword evidence="1" id="KW-0812">Transmembrane</keyword>
<sequence length="210" mass="24669">MARRRRRRSLASGGDRIILIIMMGFLLIFFIKPILVLTLLCLMIYFLQKFWKYQKNEALIQLYGETHSTDQLLATINKLLNTERYHLSPGEKSDRKKTSSHYRKLLDQSKGGFVYFIRETGGGRIKIGKAQDPYERITKGFGVKLPYSLQLVHLLESKNDLLTEKLFHQHFLPKRVHGEWFHLTDEDVEWIQSQRYPSSIMASLVHEKES</sequence>
<dbReference type="Proteomes" id="UP001172721">
    <property type="component" value="Unassembled WGS sequence"/>
</dbReference>
<keyword evidence="1" id="KW-0472">Membrane</keyword>
<gene>
    <name evidence="2" type="ORF">QYB97_13495</name>
</gene>
<feature type="transmembrane region" description="Helical" evidence="1">
    <location>
        <begin position="20"/>
        <end position="47"/>
    </location>
</feature>
<proteinExistence type="predicted"/>
<comment type="caution">
    <text evidence="2">The sequence shown here is derived from an EMBL/GenBank/DDBJ whole genome shotgun (WGS) entry which is preliminary data.</text>
</comment>
<protein>
    <submittedName>
        <fullName evidence="2">GIY-YIG nuclease family protein</fullName>
    </submittedName>
</protein>
<evidence type="ECO:0000256" key="1">
    <source>
        <dbReference type="SAM" id="Phobius"/>
    </source>
</evidence>
<reference evidence="2" key="1">
    <citation type="submission" date="2023-07" db="EMBL/GenBank/DDBJ databases">
        <title>Fictibacillus sp. isolated from freshwater pond.</title>
        <authorList>
            <person name="Kirdat K."/>
            <person name="Bhat A."/>
            <person name="Mourya A."/>
            <person name="Yadav A."/>
        </authorList>
    </citation>
    <scope>NUCLEOTIDE SEQUENCE</scope>
    <source>
        <strain evidence="2">NE201</strain>
    </source>
</reference>
<keyword evidence="3" id="KW-1185">Reference proteome</keyword>
<dbReference type="EMBL" id="JAUHTR010000006">
    <property type="protein sequence ID" value="MDN4525493.1"/>
    <property type="molecule type" value="Genomic_DNA"/>
</dbReference>
<evidence type="ECO:0000313" key="2">
    <source>
        <dbReference type="EMBL" id="MDN4525493.1"/>
    </source>
</evidence>
<evidence type="ECO:0000313" key="3">
    <source>
        <dbReference type="Proteomes" id="UP001172721"/>
    </source>
</evidence>
<dbReference type="RefSeq" id="WP_301166522.1">
    <property type="nucleotide sequence ID" value="NZ_JAUHTR010000006.1"/>
</dbReference>
<organism evidence="2 3">
    <name type="scientific">Fictibacillus fluitans</name>
    <dbReference type="NCBI Taxonomy" id="3058422"/>
    <lineage>
        <taxon>Bacteria</taxon>
        <taxon>Bacillati</taxon>
        <taxon>Bacillota</taxon>
        <taxon>Bacilli</taxon>
        <taxon>Bacillales</taxon>
        <taxon>Fictibacillaceae</taxon>
        <taxon>Fictibacillus</taxon>
    </lineage>
</organism>
<dbReference type="Pfam" id="PF13455">
    <property type="entry name" value="MUG113"/>
    <property type="match status" value="1"/>
</dbReference>
<accession>A0ABT8HXI9</accession>